<gene>
    <name evidence="2" type="ORF">KAF25_003814</name>
</gene>
<sequence length="326" mass="35992">MDIRGQPPSLYLLMADKTPKRLVPRQGTPTVSDIPLHAKMRNHDDDTPASQVPAPKRTCRNPISKNKPNQTKTRSRSSHKKPDGVPLKKNHEIPKTEPAPQEPASGIMFAQGCELIPGIGLSIPFDGNRIMVLPFDTMPPGLQNFALNNPTCHLNVALEDIDEASLKDIENGVRYVVQALMYNAGLTESECRLLEVWSCQLTGDKIHFFTAHTHTIIHARGNGPFSKYDLSFIHYVASCIKFEAASTNKTLADFAKEHGDILNLAYTNLSGAMAEFTIASSHPETLVNIEAAITELKDVSKALTSIQTLLEEQLQLLHQESEALKK</sequence>
<comment type="caution">
    <text evidence="2">The sequence shown here is derived from an EMBL/GenBank/DDBJ whole genome shotgun (WGS) entry which is preliminary data.</text>
</comment>
<name>A0A9P7H8E1_9HYPO</name>
<proteinExistence type="predicted"/>
<dbReference type="Proteomes" id="UP000782241">
    <property type="component" value="Unassembled WGS sequence"/>
</dbReference>
<feature type="region of interest" description="Disordered" evidence="1">
    <location>
        <begin position="1"/>
        <end position="104"/>
    </location>
</feature>
<organism evidence="2 3">
    <name type="scientific">Fusarium avenaceum</name>
    <dbReference type="NCBI Taxonomy" id="40199"/>
    <lineage>
        <taxon>Eukaryota</taxon>
        <taxon>Fungi</taxon>
        <taxon>Dikarya</taxon>
        <taxon>Ascomycota</taxon>
        <taxon>Pezizomycotina</taxon>
        <taxon>Sordariomycetes</taxon>
        <taxon>Hypocreomycetidae</taxon>
        <taxon>Hypocreales</taxon>
        <taxon>Nectriaceae</taxon>
        <taxon>Fusarium</taxon>
        <taxon>Fusarium tricinctum species complex</taxon>
    </lineage>
</organism>
<keyword evidence="3" id="KW-1185">Reference proteome</keyword>
<reference evidence="2" key="1">
    <citation type="submission" date="2021-04" db="EMBL/GenBank/DDBJ databases">
        <title>Draft genome of Fusarium avenaceum strain F156N33, isolated from an atmospheric sample in Virginia.</title>
        <authorList>
            <person name="Yang S."/>
            <person name="Vinatzer B.A."/>
            <person name="Coleman J."/>
        </authorList>
    </citation>
    <scope>NUCLEOTIDE SEQUENCE</scope>
    <source>
        <strain evidence="2">F156N33</strain>
    </source>
</reference>
<dbReference type="AlphaFoldDB" id="A0A9P7H8E1"/>
<dbReference type="EMBL" id="JAGPUO010000010">
    <property type="protein sequence ID" value="KAG5660292.1"/>
    <property type="molecule type" value="Genomic_DNA"/>
</dbReference>
<evidence type="ECO:0000313" key="3">
    <source>
        <dbReference type="Proteomes" id="UP000782241"/>
    </source>
</evidence>
<evidence type="ECO:0000313" key="2">
    <source>
        <dbReference type="EMBL" id="KAG5660292.1"/>
    </source>
</evidence>
<feature type="compositionally biased region" description="Polar residues" evidence="1">
    <location>
        <begin position="61"/>
        <end position="72"/>
    </location>
</feature>
<evidence type="ECO:0000256" key="1">
    <source>
        <dbReference type="SAM" id="MobiDB-lite"/>
    </source>
</evidence>
<protein>
    <submittedName>
        <fullName evidence="2">Uncharacterized protein</fullName>
    </submittedName>
</protein>
<accession>A0A9P7H8E1</accession>